<dbReference type="PANTHER" id="PTHR30290:SF38">
    <property type="entry name" value="D,D-DIPEPTIDE-BINDING PERIPLASMIC PROTEIN DDPA-RELATED"/>
    <property type="match status" value="1"/>
</dbReference>
<dbReference type="EMBL" id="CP162599">
    <property type="protein sequence ID" value="XDK32547.1"/>
    <property type="molecule type" value="Genomic_DNA"/>
</dbReference>
<dbReference type="GO" id="GO:0043190">
    <property type="term" value="C:ATP-binding cassette (ABC) transporter complex"/>
    <property type="evidence" value="ECO:0007669"/>
    <property type="project" value="InterPro"/>
</dbReference>
<proteinExistence type="predicted"/>
<sequence>MKKSLLILILLFIISLIVGCNAETTSENNNDQKETNDGVQNEDDESEDENDAGGVLKIGWNSLPSALDPHITTDSGPRNIGPNIFETLVTVNANNEIEPMLAESYEISDDGKIITFLLREGVQFHNGEEMKAEDVVASMQRWQEFSSAAKSELGESTWEAADEYTVILNVENPSYVLVESLAVLTQFPAIMPKEIIEAADETGVKEYVGTGPFKFEELKQDQYIKLVKFDNYTPLSNTSGGLAGKKEALVDELYFYHVPDTATRVSGLISGEYDVIPEVELDAVPQLESSNEVNLMHATIGIETINFNKQKGLFTDVRARDAVNLAIDKEAIMTSILTNSDYFELDPSLVTKVNTTWYSDAGMDEYEKYDPDEAKKLLEEVGYDGEEIRIIVTKESMFQYQGAIPLQEQLQNIGMNVKLDIMDYPTWLDNRKDPDKWELVIHSWSPQPTPLQYLFLDSKADYPGWTNSAEIDEHLKNIRASQTQESAKEEYEKLQTTFWKEKPVIVVGHYSQLDALSNKVEGYEMFMNVPIFWNTSIED</sequence>
<dbReference type="RefSeq" id="WP_368653235.1">
    <property type="nucleotide sequence ID" value="NZ_CP162599.1"/>
</dbReference>
<dbReference type="SUPFAM" id="SSF53850">
    <property type="entry name" value="Periplasmic binding protein-like II"/>
    <property type="match status" value="1"/>
</dbReference>
<feature type="signal peptide" evidence="3">
    <location>
        <begin position="1"/>
        <end position="22"/>
    </location>
</feature>
<dbReference type="Gene3D" id="3.90.76.10">
    <property type="entry name" value="Dipeptide-binding Protein, Domain 1"/>
    <property type="match status" value="1"/>
</dbReference>
<dbReference type="Gene3D" id="3.10.105.10">
    <property type="entry name" value="Dipeptide-binding Protein, Domain 3"/>
    <property type="match status" value="1"/>
</dbReference>
<reference evidence="5" key="1">
    <citation type="submission" date="2024-07" db="EMBL/GenBank/DDBJ databases">
        <title>Halotolerant mesophilic bacterium Ornithinibacillus sp. 4-3, sp. nov., isolated from soil.</title>
        <authorList>
            <person name="Sidarenka A.V."/>
            <person name="Guliayeva D.E."/>
            <person name="Leanovich S.I."/>
            <person name="Hileuskaya K.S."/>
            <person name="Akhremchuk A.E."/>
            <person name="Sikolenko M.A."/>
            <person name="Valentovich L.N."/>
        </authorList>
    </citation>
    <scope>NUCLEOTIDE SEQUENCE</scope>
    <source>
        <strain evidence="5">4-3</strain>
    </source>
</reference>
<protein>
    <submittedName>
        <fullName evidence="5">ABC transporter substrate-binding protein</fullName>
    </submittedName>
</protein>
<dbReference type="InterPro" id="IPR000914">
    <property type="entry name" value="SBP_5_dom"/>
</dbReference>
<feature type="compositionally biased region" description="Acidic residues" evidence="2">
    <location>
        <begin position="40"/>
        <end position="51"/>
    </location>
</feature>
<dbReference type="PROSITE" id="PS51257">
    <property type="entry name" value="PROKAR_LIPOPROTEIN"/>
    <property type="match status" value="1"/>
</dbReference>
<dbReference type="InterPro" id="IPR030678">
    <property type="entry name" value="Peptide/Ni-bd"/>
</dbReference>
<evidence type="ECO:0000259" key="4">
    <source>
        <dbReference type="Pfam" id="PF00496"/>
    </source>
</evidence>
<dbReference type="CDD" id="cd08502">
    <property type="entry name" value="PBP2_NikA_DppA_OppA_like_16"/>
    <property type="match status" value="1"/>
</dbReference>
<organism evidence="5">
    <name type="scientific">Ornithinibacillus sp. 4-3</name>
    <dbReference type="NCBI Taxonomy" id="3231488"/>
    <lineage>
        <taxon>Bacteria</taxon>
        <taxon>Bacillati</taxon>
        <taxon>Bacillota</taxon>
        <taxon>Bacilli</taxon>
        <taxon>Bacillales</taxon>
        <taxon>Bacillaceae</taxon>
        <taxon>Ornithinibacillus</taxon>
    </lineage>
</organism>
<dbReference type="PIRSF" id="PIRSF002741">
    <property type="entry name" value="MppA"/>
    <property type="match status" value="1"/>
</dbReference>
<feature type="region of interest" description="Disordered" evidence="2">
    <location>
        <begin position="24"/>
        <end position="54"/>
    </location>
</feature>
<dbReference type="InterPro" id="IPR039424">
    <property type="entry name" value="SBP_5"/>
</dbReference>
<gene>
    <name evidence="5" type="ORF">AB4Y30_16305</name>
</gene>
<name>A0AB39HME0_9BACI</name>
<accession>A0AB39HME0</accession>
<dbReference type="Gene3D" id="3.40.190.10">
    <property type="entry name" value="Periplasmic binding protein-like II"/>
    <property type="match status" value="1"/>
</dbReference>
<evidence type="ECO:0000313" key="5">
    <source>
        <dbReference type="EMBL" id="XDK32547.1"/>
    </source>
</evidence>
<evidence type="ECO:0000256" key="2">
    <source>
        <dbReference type="SAM" id="MobiDB-lite"/>
    </source>
</evidence>
<feature type="domain" description="Solute-binding protein family 5" evidence="4">
    <location>
        <begin position="96"/>
        <end position="453"/>
    </location>
</feature>
<dbReference type="GO" id="GO:0042597">
    <property type="term" value="C:periplasmic space"/>
    <property type="evidence" value="ECO:0007669"/>
    <property type="project" value="UniProtKB-ARBA"/>
</dbReference>
<evidence type="ECO:0000256" key="3">
    <source>
        <dbReference type="SAM" id="SignalP"/>
    </source>
</evidence>
<dbReference type="GO" id="GO:1904680">
    <property type="term" value="F:peptide transmembrane transporter activity"/>
    <property type="evidence" value="ECO:0007669"/>
    <property type="project" value="TreeGrafter"/>
</dbReference>
<keyword evidence="1 3" id="KW-0732">Signal</keyword>
<evidence type="ECO:0000256" key="1">
    <source>
        <dbReference type="ARBA" id="ARBA00022729"/>
    </source>
</evidence>
<dbReference type="Pfam" id="PF00496">
    <property type="entry name" value="SBP_bac_5"/>
    <property type="match status" value="1"/>
</dbReference>
<feature type="chain" id="PRO_5044262027" evidence="3">
    <location>
        <begin position="23"/>
        <end position="539"/>
    </location>
</feature>
<dbReference type="PANTHER" id="PTHR30290">
    <property type="entry name" value="PERIPLASMIC BINDING COMPONENT OF ABC TRANSPORTER"/>
    <property type="match status" value="1"/>
</dbReference>
<dbReference type="GO" id="GO:0015833">
    <property type="term" value="P:peptide transport"/>
    <property type="evidence" value="ECO:0007669"/>
    <property type="project" value="TreeGrafter"/>
</dbReference>
<dbReference type="AlphaFoldDB" id="A0AB39HME0"/>